<evidence type="ECO:0000313" key="4">
    <source>
        <dbReference type="Proteomes" id="UP000319257"/>
    </source>
</evidence>
<dbReference type="InterPro" id="IPR013154">
    <property type="entry name" value="ADH-like_N"/>
</dbReference>
<dbReference type="InterPro" id="IPR020843">
    <property type="entry name" value="ER"/>
</dbReference>
<dbReference type="Gene3D" id="3.90.180.10">
    <property type="entry name" value="Medium-chain alcohol dehydrogenases, catalytic domain"/>
    <property type="match status" value="2"/>
</dbReference>
<dbReference type="EMBL" id="SKBQ01000052">
    <property type="protein sequence ID" value="TPX10960.1"/>
    <property type="molecule type" value="Genomic_DNA"/>
</dbReference>
<dbReference type="Proteomes" id="UP000319257">
    <property type="component" value="Unassembled WGS sequence"/>
</dbReference>
<dbReference type="Pfam" id="PF13602">
    <property type="entry name" value="ADH_zinc_N_2"/>
    <property type="match status" value="1"/>
</dbReference>
<dbReference type="SUPFAM" id="SSF51735">
    <property type="entry name" value="NAD(P)-binding Rossmann-fold domains"/>
    <property type="match status" value="1"/>
</dbReference>
<reference evidence="3 4" key="1">
    <citation type="submission" date="2019-06" db="EMBL/GenBank/DDBJ databases">
        <title>Draft genome sequence of the filamentous fungus Phialemoniopsis curvata isolated from diesel fuel.</title>
        <authorList>
            <person name="Varaljay V.A."/>
            <person name="Lyon W.J."/>
            <person name="Crouch A.L."/>
            <person name="Drake C.E."/>
            <person name="Hollomon J.M."/>
            <person name="Nadeau L.J."/>
            <person name="Nunn H.S."/>
            <person name="Stevenson B.S."/>
            <person name="Bojanowski C.L."/>
            <person name="Crookes-Goodson W.J."/>
        </authorList>
    </citation>
    <scope>NUCLEOTIDE SEQUENCE [LARGE SCALE GENOMIC DNA]</scope>
    <source>
        <strain evidence="3 4">D216</strain>
    </source>
</reference>
<dbReference type="CDD" id="cd08267">
    <property type="entry name" value="MDR1"/>
    <property type="match status" value="1"/>
</dbReference>
<dbReference type="GO" id="GO:0005739">
    <property type="term" value="C:mitochondrion"/>
    <property type="evidence" value="ECO:0007669"/>
    <property type="project" value="TreeGrafter"/>
</dbReference>
<dbReference type="GeneID" id="41975613"/>
<gene>
    <name evidence="3" type="ORF">E0L32_008166</name>
</gene>
<protein>
    <recommendedName>
        <fullName evidence="2">Enoyl reductase (ER) domain-containing protein</fullName>
    </recommendedName>
</protein>
<dbReference type="InterPro" id="IPR011032">
    <property type="entry name" value="GroES-like_sf"/>
</dbReference>
<dbReference type="OrthoDB" id="3509362at2759"/>
<dbReference type="PANTHER" id="PTHR11695">
    <property type="entry name" value="ALCOHOL DEHYDROGENASE RELATED"/>
    <property type="match status" value="1"/>
</dbReference>
<feature type="domain" description="Enoyl reductase (ER)" evidence="2">
    <location>
        <begin position="33"/>
        <end position="403"/>
    </location>
</feature>
<evidence type="ECO:0000256" key="1">
    <source>
        <dbReference type="ARBA" id="ARBA00023002"/>
    </source>
</evidence>
<comment type="caution">
    <text evidence="3">The sequence shown here is derived from an EMBL/GenBank/DDBJ whole genome shotgun (WGS) entry which is preliminary data.</text>
</comment>
<name>A0A507B307_9PEZI</name>
<dbReference type="STRING" id="1093900.A0A507B307"/>
<dbReference type="FunCoup" id="A0A507B307">
    <property type="interactions" value="130"/>
</dbReference>
<accession>A0A507B307</accession>
<dbReference type="PANTHER" id="PTHR11695:SF294">
    <property type="entry name" value="RETICULON-4-INTERACTING PROTEIN 1, MITOCHONDRIAL"/>
    <property type="match status" value="1"/>
</dbReference>
<dbReference type="GO" id="GO:0008270">
    <property type="term" value="F:zinc ion binding"/>
    <property type="evidence" value="ECO:0007669"/>
    <property type="project" value="InterPro"/>
</dbReference>
<sequence length="411" mass="44191">MAAAPTRMRAWEFASRGAPADILSLNQARPRPTLPPALPLPRAAPTPEEEWILVRVSRAALNPGSFFHMRLVPASLRASTAVPEMDLAGSVVDVWAPTPSPSAAPVSATEQTSGSGVVVGGGFQKGDRVVAFLPISFTYQTGLGALAEYVAFPAKYAVKLPEHVREKDAVGVILAGCTAWEVLREARIGAGDRVLVNAASGGIGTFVVQMARHIVGDEGRVVGICSGRNRELVLGLGADEVSVLFLALHPTGVGHVQVIDYTAYDNLSEELGRRYGDRPFDAVADALGIQALFGSCALYLREGGIYASVGIKPAAWSYGHFLSAAWRMQLNAYWPLSPWLGGTGRTWRCPAVMDPGRELVGTVVRLLEQGKIKVVVDSEWKFELVKEAYDYLESRRARGKVVVVVAEEECR</sequence>
<evidence type="ECO:0000259" key="2">
    <source>
        <dbReference type="SMART" id="SM00829"/>
    </source>
</evidence>
<dbReference type="SMART" id="SM00829">
    <property type="entry name" value="PKS_ER"/>
    <property type="match status" value="1"/>
</dbReference>
<dbReference type="InterPro" id="IPR002364">
    <property type="entry name" value="Quin_OxRdtase/zeta-crystal_CS"/>
</dbReference>
<dbReference type="InParanoid" id="A0A507B307"/>
<dbReference type="PROSITE" id="PS01162">
    <property type="entry name" value="QOR_ZETA_CRYSTAL"/>
    <property type="match status" value="1"/>
</dbReference>
<dbReference type="Pfam" id="PF08240">
    <property type="entry name" value="ADH_N"/>
    <property type="match status" value="1"/>
</dbReference>
<evidence type="ECO:0000313" key="3">
    <source>
        <dbReference type="EMBL" id="TPX10960.1"/>
    </source>
</evidence>
<organism evidence="3 4">
    <name type="scientific">Thyridium curvatum</name>
    <dbReference type="NCBI Taxonomy" id="1093900"/>
    <lineage>
        <taxon>Eukaryota</taxon>
        <taxon>Fungi</taxon>
        <taxon>Dikarya</taxon>
        <taxon>Ascomycota</taxon>
        <taxon>Pezizomycotina</taxon>
        <taxon>Sordariomycetes</taxon>
        <taxon>Sordariomycetidae</taxon>
        <taxon>Thyridiales</taxon>
        <taxon>Thyridiaceae</taxon>
        <taxon>Thyridium</taxon>
    </lineage>
</organism>
<dbReference type="Gene3D" id="3.40.50.720">
    <property type="entry name" value="NAD(P)-binding Rossmann-like Domain"/>
    <property type="match status" value="2"/>
</dbReference>
<dbReference type="AlphaFoldDB" id="A0A507B307"/>
<dbReference type="InterPro" id="IPR050700">
    <property type="entry name" value="YIM1/Zinc_Alcohol_DH_Fams"/>
</dbReference>
<dbReference type="InterPro" id="IPR036291">
    <property type="entry name" value="NAD(P)-bd_dom_sf"/>
</dbReference>
<dbReference type="SUPFAM" id="SSF50129">
    <property type="entry name" value="GroES-like"/>
    <property type="match status" value="1"/>
</dbReference>
<dbReference type="RefSeq" id="XP_030992671.1">
    <property type="nucleotide sequence ID" value="XM_031142990.1"/>
</dbReference>
<dbReference type="GO" id="GO:0016491">
    <property type="term" value="F:oxidoreductase activity"/>
    <property type="evidence" value="ECO:0007669"/>
    <property type="project" value="UniProtKB-KW"/>
</dbReference>
<keyword evidence="1" id="KW-0560">Oxidoreductase</keyword>
<proteinExistence type="predicted"/>
<keyword evidence="4" id="KW-1185">Reference proteome</keyword>